<dbReference type="InterPro" id="IPR011006">
    <property type="entry name" value="CheY-like_superfamily"/>
</dbReference>
<dbReference type="PANTHER" id="PTHR44520:SF2">
    <property type="entry name" value="RESPONSE REGULATOR RCP1"/>
    <property type="match status" value="1"/>
</dbReference>
<dbReference type="RefSeq" id="WP_120246990.1">
    <property type="nucleotide sequence ID" value="NZ_RAPO01000012.1"/>
</dbReference>
<evidence type="ECO:0000259" key="2">
    <source>
        <dbReference type="PROSITE" id="PS50110"/>
    </source>
</evidence>
<gene>
    <name evidence="3" type="ORF">ATJ93_4740</name>
</gene>
<comment type="caution">
    <text evidence="1">Lacks conserved residue(s) required for the propagation of feature annotation.</text>
</comment>
<dbReference type="Proteomes" id="UP000283805">
    <property type="component" value="Unassembled WGS sequence"/>
</dbReference>
<dbReference type="Gene3D" id="3.40.50.2300">
    <property type="match status" value="1"/>
</dbReference>
<organism evidence="3 4">
    <name type="scientific">Halopiger aswanensis</name>
    <dbReference type="NCBI Taxonomy" id="148449"/>
    <lineage>
        <taxon>Archaea</taxon>
        <taxon>Methanobacteriati</taxon>
        <taxon>Methanobacteriota</taxon>
        <taxon>Stenosarchaea group</taxon>
        <taxon>Halobacteria</taxon>
        <taxon>Halobacteriales</taxon>
        <taxon>Natrialbaceae</taxon>
        <taxon>Halopiger</taxon>
    </lineage>
</organism>
<evidence type="ECO:0000256" key="1">
    <source>
        <dbReference type="PROSITE-ProRule" id="PRU00169"/>
    </source>
</evidence>
<dbReference type="CDD" id="cd17557">
    <property type="entry name" value="REC_Rcp-like"/>
    <property type="match status" value="1"/>
</dbReference>
<dbReference type="InterPro" id="IPR001789">
    <property type="entry name" value="Sig_transdc_resp-reg_receiver"/>
</dbReference>
<comment type="caution">
    <text evidence="3">The sequence shown here is derived from an EMBL/GenBank/DDBJ whole genome shotgun (WGS) entry which is preliminary data.</text>
</comment>
<proteinExistence type="predicted"/>
<evidence type="ECO:0000313" key="4">
    <source>
        <dbReference type="Proteomes" id="UP000283805"/>
    </source>
</evidence>
<dbReference type="PANTHER" id="PTHR44520">
    <property type="entry name" value="RESPONSE REGULATOR RCP1-RELATED"/>
    <property type="match status" value="1"/>
</dbReference>
<dbReference type="AlphaFoldDB" id="A0A3R7GEQ7"/>
<dbReference type="Pfam" id="PF00072">
    <property type="entry name" value="Response_reg"/>
    <property type="match status" value="1"/>
</dbReference>
<dbReference type="SMART" id="SM00448">
    <property type="entry name" value="REC"/>
    <property type="match status" value="1"/>
</dbReference>
<name>A0A3R7GEQ7_9EURY</name>
<reference evidence="3 4" key="1">
    <citation type="submission" date="2018-09" db="EMBL/GenBank/DDBJ databases">
        <title>Genomic Encyclopedia of Archaeal and Bacterial Type Strains, Phase II (KMG-II): from individual species to whole genera.</title>
        <authorList>
            <person name="Goeker M."/>
        </authorList>
    </citation>
    <scope>NUCLEOTIDE SEQUENCE [LARGE SCALE GENOMIC DNA]</scope>
    <source>
        <strain evidence="3 4">DSM 13151</strain>
    </source>
</reference>
<feature type="domain" description="Response regulatory" evidence="2">
    <location>
        <begin position="13"/>
        <end position="138"/>
    </location>
</feature>
<dbReference type="GO" id="GO:0000160">
    <property type="term" value="P:phosphorelay signal transduction system"/>
    <property type="evidence" value="ECO:0007669"/>
    <property type="project" value="InterPro"/>
</dbReference>
<evidence type="ECO:0000313" key="3">
    <source>
        <dbReference type="EMBL" id="RKD85236.1"/>
    </source>
</evidence>
<dbReference type="OrthoDB" id="9652at2157"/>
<dbReference type="InterPro" id="IPR052893">
    <property type="entry name" value="TCS_response_regulator"/>
</dbReference>
<dbReference type="EMBL" id="RAPO01000012">
    <property type="protein sequence ID" value="RKD85236.1"/>
    <property type="molecule type" value="Genomic_DNA"/>
</dbReference>
<keyword evidence="4" id="KW-1185">Reference proteome</keyword>
<dbReference type="PROSITE" id="PS50110">
    <property type="entry name" value="RESPONSE_REGULATORY"/>
    <property type="match status" value="1"/>
</dbReference>
<dbReference type="SUPFAM" id="SSF52172">
    <property type="entry name" value="CheY-like"/>
    <property type="match status" value="1"/>
</dbReference>
<accession>A0A3R7GEQ7</accession>
<sequence>MASADEQLGEPIDILLVEPNRGDTRLFEENFRNAKVLNTIHSVTDGESALDYVHQRGEYADKPCPDIILLEPQLPGKSGREVLQELKNDPELSDIPVVVLTGSDAEKEIVQSHGLDADTYIKKPIKPEDFVDFVQEVEEFWFAIVQQAPEQG</sequence>
<protein>
    <submittedName>
        <fullName evidence="3">Response regulator receiver domain-containing protein</fullName>
    </submittedName>
</protein>